<dbReference type="InterPro" id="IPR019885">
    <property type="entry name" value="Tscrpt_reg_HTH_AsnC-type_CS"/>
</dbReference>
<evidence type="ECO:0000256" key="5">
    <source>
        <dbReference type="ARBA" id="ARBA00023163"/>
    </source>
</evidence>
<dbReference type="GO" id="GO:0006524">
    <property type="term" value="P:alanine catabolic process"/>
    <property type="evidence" value="ECO:0007669"/>
    <property type="project" value="TreeGrafter"/>
</dbReference>
<keyword evidence="2" id="KW-0805">Transcription regulation</keyword>
<dbReference type="FunFam" id="1.10.10.10:FF:000015">
    <property type="entry name" value="Leucine-responsive transcriptional regulator Lrp"/>
    <property type="match status" value="1"/>
</dbReference>
<name>A0AB32ZZ15_ALTME</name>
<dbReference type="GO" id="GO:0005829">
    <property type="term" value="C:cytosol"/>
    <property type="evidence" value="ECO:0007669"/>
    <property type="project" value="TreeGrafter"/>
</dbReference>
<dbReference type="FunFam" id="3.30.70.920:FF:000001">
    <property type="entry name" value="Transcriptional regulator, AsnC family"/>
    <property type="match status" value="1"/>
</dbReference>
<dbReference type="Pfam" id="PF13412">
    <property type="entry name" value="HTH_24"/>
    <property type="match status" value="1"/>
</dbReference>
<dbReference type="InterPro" id="IPR036390">
    <property type="entry name" value="WH_DNA-bd_sf"/>
</dbReference>
<gene>
    <name evidence="8" type="ordered locus">AMEC673_10375</name>
</gene>
<dbReference type="InterPro" id="IPR036388">
    <property type="entry name" value="WH-like_DNA-bd_sf"/>
</dbReference>
<dbReference type="KEGG" id="amg:AMEC673_10375"/>
<dbReference type="GO" id="GO:0043565">
    <property type="term" value="F:sequence-specific DNA binding"/>
    <property type="evidence" value="ECO:0007669"/>
    <property type="project" value="InterPro"/>
</dbReference>
<proteinExistence type="predicted"/>
<dbReference type="PROSITE" id="PS50956">
    <property type="entry name" value="HTH_ASNC_2"/>
    <property type="match status" value="1"/>
</dbReference>
<dbReference type="InterPro" id="IPR000485">
    <property type="entry name" value="AsnC-type_HTH_dom"/>
</dbReference>
<dbReference type="PRINTS" id="PR00033">
    <property type="entry name" value="HTHASNC"/>
</dbReference>
<sequence length="173" mass="19481">MILLKDAFKIFYMLVKTPKHLDRIDRNILVQLQKNGRISNVELAKEVGLSPSPCLERVKRLEAQGYIKGYHAVVDPEKLGAAMLVFVEITLTKTSVDIFAEFSAAVKLHDDIQECHLVSGDFDFLLKARVADMGSYRKLLGDTLLRLPGVSESRTYVVMEEVKSTSSLRINLK</sequence>
<dbReference type="InterPro" id="IPR011991">
    <property type="entry name" value="ArsR-like_HTH"/>
</dbReference>
<dbReference type="GO" id="GO:0043201">
    <property type="term" value="P:response to L-leucine"/>
    <property type="evidence" value="ECO:0007669"/>
    <property type="project" value="TreeGrafter"/>
</dbReference>
<dbReference type="EMBL" id="CP003844">
    <property type="protein sequence ID" value="AFT74769.1"/>
    <property type="molecule type" value="Genomic_DNA"/>
</dbReference>
<dbReference type="InterPro" id="IPR019888">
    <property type="entry name" value="Tscrpt_reg_AsnC-like"/>
</dbReference>
<dbReference type="Proteomes" id="UP000006296">
    <property type="component" value="Chromosome"/>
</dbReference>
<evidence type="ECO:0000256" key="1">
    <source>
        <dbReference type="ARBA" id="ARBA00011738"/>
    </source>
</evidence>
<evidence type="ECO:0000256" key="4">
    <source>
        <dbReference type="ARBA" id="ARBA00023159"/>
    </source>
</evidence>
<evidence type="ECO:0000256" key="3">
    <source>
        <dbReference type="ARBA" id="ARBA00023125"/>
    </source>
</evidence>
<dbReference type="SUPFAM" id="SSF46785">
    <property type="entry name" value="Winged helix' DNA-binding domain"/>
    <property type="match status" value="1"/>
</dbReference>
<reference evidence="9" key="1">
    <citation type="journal article" date="2012" name="Sci. Rep.">
        <title>Genomes of surface isolates of Alteromonas macleodii: the life of a widespread marine opportunistic copiotroph.</title>
        <authorList>
            <person name="Lopez-Perez M."/>
            <person name="Gonzaga A."/>
            <person name="Martin-Cuadrado A.B."/>
            <person name="Onyshchenko O."/>
            <person name="Ghavidel A."/>
            <person name="Ghai R."/>
            <person name="Rodriguez-Valera F."/>
        </authorList>
    </citation>
    <scope>NUCLEOTIDE SEQUENCE [LARGE SCALE GENOMIC DNA]</scope>
    <source>
        <strain evidence="9">English Channel 673</strain>
    </source>
</reference>
<dbReference type="InterPro" id="IPR011008">
    <property type="entry name" value="Dimeric_a/b-barrel"/>
</dbReference>
<dbReference type="InterPro" id="IPR019887">
    <property type="entry name" value="Tscrpt_reg_AsnC/Lrp_C"/>
</dbReference>
<feature type="domain" description="HTH asnC-type" evidence="7">
    <location>
        <begin position="21"/>
        <end position="82"/>
    </location>
</feature>
<evidence type="ECO:0000259" key="7">
    <source>
        <dbReference type="PROSITE" id="PS50956"/>
    </source>
</evidence>
<dbReference type="NCBIfam" id="NF008370">
    <property type="entry name" value="PRK11169.1"/>
    <property type="match status" value="1"/>
</dbReference>
<evidence type="ECO:0000313" key="8">
    <source>
        <dbReference type="EMBL" id="AFT74769.1"/>
    </source>
</evidence>
<comment type="subunit">
    <text evidence="1">Homodimer.</text>
</comment>
<protein>
    <recommendedName>
        <fullName evidence="6">Leucine-responsive regulatory protein</fullName>
    </recommendedName>
</protein>
<dbReference type="PANTHER" id="PTHR30154">
    <property type="entry name" value="LEUCINE-RESPONSIVE REGULATORY PROTEIN"/>
    <property type="match status" value="1"/>
</dbReference>
<dbReference type="AlphaFoldDB" id="A0AB32ZZ15"/>
<dbReference type="PANTHER" id="PTHR30154:SF0">
    <property type="entry name" value="LEUCINE-RESPONSIVE REGULATORY PROTEIN"/>
    <property type="match status" value="1"/>
</dbReference>
<dbReference type="SUPFAM" id="SSF54909">
    <property type="entry name" value="Dimeric alpha+beta barrel"/>
    <property type="match status" value="1"/>
</dbReference>
<dbReference type="Gene3D" id="1.10.10.10">
    <property type="entry name" value="Winged helix-like DNA-binding domain superfamily/Winged helix DNA-binding domain"/>
    <property type="match status" value="1"/>
</dbReference>
<organism evidence="8 9">
    <name type="scientific">Alteromonas macleodii (strain English Channel 673)</name>
    <dbReference type="NCBI Taxonomy" id="1004788"/>
    <lineage>
        <taxon>Bacteria</taxon>
        <taxon>Pseudomonadati</taxon>
        <taxon>Pseudomonadota</taxon>
        <taxon>Gammaproteobacteria</taxon>
        <taxon>Alteromonadales</taxon>
        <taxon>Alteromonadaceae</taxon>
        <taxon>Alteromonas/Salinimonas group</taxon>
        <taxon>Alteromonas</taxon>
    </lineage>
</organism>
<dbReference type="PROSITE" id="PS00519">
    <property type="entry name" value="HTH_ASNC_1"/>
    <property type="match status" value="1"/>
</dbReference>
<dbReference type="SMART" id="SM00344">
    <property type="entry name" value="HTH_ASNC"/>
    <property type="match status" value="1"/>
</dbReference>
<evidence type="ECO:0000313" key="9">
    <source>
        <dbReference type="Proteomes" id="UP000006296"/>
    </source>
</evidence>
<keyword evidence="5" id="KW-0804">Transcription</keyword>
<keyword evidence="3" id="KW-0238">DNA-binding</keyword>
<dbReference type="Gene3D" id="3.30.70.920">
    <property type="match status" value="1"/>
</dbReference>
<dbReference type="GO" id="GO:0006355">
    <property type="term" value="P:regulation of DNA-templated transcription"/>
    <property type="evidence" value="ECO:0007669"/>
    <property type="project" value="UniProtKB-ARBA"/>
</dbReference>
<keyword evidence="4" id="KW-0010">Activator</keyword>
<evidence type="ECO:0000256" key="2">
    <source>
        <dbReference type="ARBA" id="ARBA00023015"/>
    </source>
</evidence>
<accession>A0AB32ZZ15</accession>
<dbReference type="Pfam" id="PF01037">
    <property type="entry name" value="AsnC_trans_reg"/>
    <property type="match status" value="1"/>
</dbReference>
<evidence type="ECO:0000256" key="6">
    <source>
        <dbReference type="ARBA" id="ARBA00039227"/>
    </source>
</evidence>
<dbReference type="CDD" id="cd00090">
    <property type="entry name" value="HTH_ARSR"/>
    <property type="match status" value="1"/>
</dbReference>